<protein>
    <recommendedName>
        <fullName evidence="3">FAM86 N-terminal domain-containing protein</fullName>
    </recommendedName>
</protein>
<dbReference type="GO" id="GO:0008757">
    <property type="term" value="F:S-adenosylmethionine-dependent methyltransferase activity"/>
    <property type="evidence" value="ECO:0007669"/>
    <property type="project" value="UniProtKB-ARBA"/>
</dbReference>
<reference evidence="1 2" key="1">
    <citation type="submission" date="2015-04" db="EMBL/GenBank/DDBJ databases">
        <title>Complete genome sequence of Schizopora paradoxa KUC8140, a cosmopolitan wood degrader in East Asia.</title>
        <authorList>
            <consortium name="DOE Joint Genome Institute"/>
            <person name="Min B."/>
            <person name="Park H."/>
            <person name="Jang Y."/>
            <person name="Kim J.-J."/>
            <person name="Kim K.H."/>
            <person name="Pangilinan J."/>
            <person name="Lipzen A."/>
            <person name="Riley R."/>
            <person name="Grigoriev I.V."/>
            <person name="Spatafora J.W."/>
            <person name="Choi I.-G."/>
        </authorList>
    </citation>
    <scope>NUCLEOTIDE SEQUENCE [LARGE SCALE GENOMIC DNA]</scope>
    <source>
        <strain evidence="1 2">KUC8140</strain>
    </source>
</reference>
<dbReference type="STRING" id="27342.A0A0H2S2V2"/>
<dbReference type="InterPro" id="IPR019410">
    <property type="entry name" value="Methyltransf_16"/>
</dbReference>
<dbReference type="InterPro" id="IPR029063">
    <property type="entry name" value="SAM-dependent_MTases_sf"/>
</dbReference>
<keyword evidence="2" id="KW-1185">Reference proteome</keyword>
<dbReference type="AlphaFoldDB" id="A0A0H2S2V2"/>
<dbReference type="EMBL" id="KQ086003">
    <property type="protein sequence ID" value="KLO11331.1"/>
    <property type="molecule type" value="Genomic_DNA"/>
</dbReference>
<dbReference type="Gene3D" id="3.40.50.150">
    <property type="entry name" value="Vaccinia Virus protein VP39"/>
    <property type="match status" value="1"/>
</dbReference>
<dbReference type="Proteomes" id="UP000053477">
    <property type="component" value="Unassembled WGS sequence"/>
</dbReference>
<evidence type="ECO:0000313" key="1">
    <source>
        <dbReference type="EMBL" id="KLO11331.1"/>
    </source>
</evidence>
<dbReference type="GO" id="GO:0005737">
    <property type="term" value="C:cytoplasm"/>
    <property type="evidence" value="ECO:0007669"/>
    <property type="project" value="TreeGrafter"/>
</dbReference>
<organism evidence="1 2">
    <name type="scientific">Schizopora paradoxa</name>
    <dbReference type="NCBI Taxonomy" id="27342"/>
    <lineage>
        <taxon>Eukaryota</taxon>
        <taxon>Fungi</taxon>
        <taxon>Dikarya</taxon>
        <taxon>Basidiomycota</taxon>
        <taxon>Agaricomycotina</taxon>
        <taxon>Agaricomycetes</taxon>
        <taxon>Hymenochaetales</taxon>
        <taxon>Schizoporaceae</taxon>
        <taxon>Schizopora</taxon>
    </lineage>
</organism>
<sequence>MEDDLFPLLKAYGSLCPIRKLQWPIILPPTEIQEFLVEDLLLNPHFGSYPPDTAHQRSFWKWAIDNLESLREEIDERILEYYLQLLGQTKTEGLVAPSPSFRTYIWKRTGDMSPAMRRRKASQSSRYSQSHEWITLLESGTTIENGTTGLRTWSASFALADYLVKHPDLLKARVLEIGSGVGFLGIIIAKLQMHAQDNCPKSPLTRQSDVSLTLSDVDHDVLRRCQDNLALSCNSLNDHPNLSCRILDWSDVLDASLKSRTEQFMEDVDPDVIIGADLVYDIDIVPALVATLALALDRPTHSGSACRKAYIALTVRNEGTVDTFRTTAGKSMVANVLSGKALNVEEEALDERSSLAMNESLEGNHGFPVRLFVLSSKLGKQKAL</sequence>
<dbReference type="PANTHER" id="PTHR14614:SF130">
    <property type="entry name" value="PROTEIN-LYSINE N-METHYLTRANSFERASE EEF2KMT"/>
    <property type="match status" value="1"/>
</dbReference>
<proteinExistence type="predicted"/>
<name>A0A0H2S2V2_9AGAM</name>
<evidence type="ECO:0000313" key="2">
    <source>
        <dbReference type="Proteomes" id="UP000053477"/>
    </source>
</evidence>
<gene>
    <name evidence="1" type="ORF">SCHPADRAFT_916073</name>
</gene>
<dbReference type="SUPFAM" id="SSF53335">
    <property type="entry name" value="S-adenosyl-L-methionine-dependent methyltransferases"/>
    <property type="match status" value="1"/>
</dbReference>
<dbReference type="InParanoid" id="A0A0H2S2V2"/>
<evidence type="ECO:0008006" key="3">
    <source>
        <dbReference type="Google" id="ProtNLM"/>
    </source>
</evidence>
<dbReference type="OrthoDB" id="194386at2759"/>
<accession>A0A0H2S2V2</accession>
<dbReference type="PANTHER" id="PTHR14614">
    <property type="entry name" value="HEPATOCELLULAR CARCINOMA-ASSOCIATED ANTIGEN"/>
    <property type="match status" value="1"/>
</dbReference>
<dbReference type="Pfam" id="PF10294">
    <property type="entry name" value="Methyltransf_16"/>
    <property type="match status" value="1"/>
</dbReference>